<evidence type="ECO:0000256" key="1">
    <source>
        <dbReference type="SAM" id="MobiDB-lite"/>
    </source>
</evidence>
<dbReference type="STRING" id="1844.UG56_005795"/>
<comment type="caution">
    <text evidence="2">The sequence shown here is derived from an EMBL/GenBank/DDBJ whole genome shotgun (WGS) entry which is preliminary data.</text>
</comment>
<dbReference type="AlphaFoldDB" id="A0A1J4N8K8"/>
<evidence type="ECO:0000313" key="3">
    <source>
        <dbReference type="Proteomes" id="UP000033772"/>
    </source>
</evidence>
<dbReference type="Proteomes" id="UP000033772">
    <property type="component" value="Unassembled WGS sequence"/>
</dbReference>
<reference evidence="2" key="1">
    <citation type="submission" date="2016-10" db="EMBL/GenBank/DDBJ databases">
        <title>Draft Genome Sequence of Nocardioides luteus Strain BAFB, an Alkane-Degrading Bacterium Isolated from JP-7 Polluted Soil.</title>
        <authorList>
            <person name="Brown L."/>
            <person name="Ruiz O.N."/>
            <person name="Gunasekera T."/>
        </authorList>
    </citation>
    <scope>NUCLEOTIDE SEQUENCE [LARGE SCALE GENOMIC DNA]</scope>
    <source>
        <strain evidence="2">BAFB</strain>
    </source>
</reference>
<proteinExistence type="predicted"/>
<gene>
    <name evidence="2" type="ORF">UG56_005795</name>
</gene>
<keyword evidence="3" id="KW-1185">Reference proteome</keyword>
<dbReference type="EMBL" id="JZDQ02000006">
    <property type="protein sequence ID" value="OIJ27860.1"/>
    <property type="molecule type" value="Genomic_DNA"/>
</dbReference>
<evidence type="ECO:0008006" key="4">
    <source>
        <dbReference type="Google" id="ProtNLM"/>
    </source>
</evidence>
<feature type="region of interest" description="Disordered" evidence="1">
    <location>
        <begin position="135"/>
        <end position="183"/>
    </location>
</feature>
<accession>A0A1J4N8K8</accession>
<organism evidence="2 3">
    <name type="scientific">Nocardioides luteus</name>
    <dbReference type="NCBI Taxonomy" id="1844"/>
    <lineage>
        <taxon>Bacteria</taxon>
        <taxon>Bacillati</taxon>
        <taxon>Actinomycetota</taxon>
        <taxon>Actinomycetes</taxon>
        <taxon>Propionibacteriales</taxon>
        <taxon>Nocardioidaceae</taxon>
        <taxon>Nocardioides</taxon>
    </lineage>
</organism>
<dbReference type="OrthoDB" id="3785153at2"/>
<sequence length="183" mass="19289">MPTLPKIETTKPLNAVAGVADLAYETVKDLALDLQKKVDGYRSEATTKLTDARAKATEKATAYRTQATEKATAAKSTVTGFDPKTLPALAKEQYTVLPEKLKTTVKAKLDETTGSATGTYDKLATRGETFVAKFKKSEAAEAPAEAPKEEAPKAEAPKAEAAPAEKPAPAKKAPAKKTAAKKA</sequence>
<evidence type="ECO:0000313" key="2">
    <source>
        <dbReference type="EMBL" id="OIJ27860.1"/>
    </source>
</evidence>
<feature type="compositionally biased region" description="Low complexity" evidence="1">
    <location>
        <begin position="159"/>
        <end position="172"/>
    </location>
</feature>
<name>A0A1J4N8K8_9ACTN</name>
<feature type="compositionally biased region" description="Basic residues" evidence="1">
    <location>
        <begin position="173"/>
        <end position="183"/>
    </location>
</feature>
<protein>
    <recommendedName>
        <fullName evidence="4">Heparin-binding hemagglutinin</fullName>
    </recommendedName>
</protein>
<dbReference type="RefSeq" id="WP_045548441.1">
    <property type="nucleotide sequence ID" value="NZ_JZDQ02000006.1"/>
</dbReference>
<feature type="compositionally biased region" description="Basic and acidic residues" evidence="1">
    <location>
        <begin position="146"/>
        <end position="158"/>
    </location>
</feature>